<feature type="domain" description="RRM" evidence="4">
    <location>
        <begin position="194"/>
        <end position="271"/>
    </location>
</feature>
<protein>
    <recommendedName>
        <fullName evidence="4">RRM domain-containing protein</fullName>
    </recommendedName>
</protein>
<evidence type="ECO:0000256" key="2">
    <source>
        <dbReference type="PROSITE-ProRule" id="PRU00176"/>
    </source>
</evidence>
<dbReference type="PROSITE" id="PS50102">
    <property type="entry name" value="RRM"/>
    <property type="match status" value="3"/>
</dbReference>
<dbReference type="Proteomes" id="UP001153709">
    <property type="component" value="Chromosome 1"/>
</dbReference>
<feature type="domain" description="RRM" evidence="4">
    <location>
        <begin position="469"/>
        <end position="539"/>
    </location>
</feature>
<dbReference type="SUPFAM" id="SSF54928">
    <property type="entry name" value="RNA-binding domain, RBD"/>
    <property type="match status" value="2"/>
</dbReference>
<proteinExistence type="predicted"/>
<evidence type="ECO:0000313" key="5">
    <source>
        <dbReference type="EMBL" id="CAG9826076.1"/>
    </source>
</evidence>
<feature type="compositionally biased region" description="Gly residues" evidence="3">
    <location>
        <begin position="146"/>
        <end position="156"/>
    </location>
</feature>
<evidence type="ECO:0000259" key="4">
    <source>
        <dbReference type="PROSITE" id="PS50102"/>
    </source>
</evidence>
<accession>A0A9N9X8H6</accession>
<dbReference type="PANTHER" id="PTHR23003">
    <property type="entry name" value="RNA RECOGNITION MOTIF RRM DOMAIN CONTAINING PROTEIN"/>
    <property type="match status" value="1"/>
</dbReference>
<dbReference type="SMART" id="SM00360">
    <property type="entry name" value="RRM"/>
    <property type="match status" value="3"/>
</dbReference>
<evidence type="ECO:0000256" key="1">
    <source>
        <dbReference type="ARBA" id="ARBA00022884"/>
    </source>
</evidence>
<dbReference type="InterPro" id="IPR050374">
    <property type="entry name" value="RRT5_SRSF_SR"/>
</dbReference>
<keyword evidence="6" id="KW-1185">Reference proteome</keyword>
<keyword evidence="1 2" id="KW-0694">RNA-binding</keyword>
<dbReference type="GO" id="GO:0005737">
    <property type="term" value="C:cytoplasm"/>
    <property type="evidence" value="ECO:0007669"/>
    <property type="project" value="TreeGrafter"/>
</dbReference>
<sequence length="539" mass="58517">MTDMEDRTNNDRGRREKRPREDSFRDRSRDRGNAREQRSAKPSQTRVFVSNIPYEYRWQDVKDIFRNEVGDVSFVELFFDDANKSRGTGIVEFADKSSVDKCLEKMQRYEVNGRKLVVRDDSGVTRDRSGAILSGTSRRPPERSFGGSGGGGGGGISFSNNNSFSSNNDGNWGNTYGLSPQFLESLKIDPPLVNRVFIANLEYNVDEKKLRDAFKLAGRIVNIDLPVDKEGRIRGFAVIEYDHPVEAVQAISMFNHQSFFDRTLAVRMDRANDNIKLPEGLRSIGMGLGPNGEPLKCVAHNLANQSNSSTNGLLGAVPNNTLQQLSSLTGLSALNALQSANLGSLLGNNLGSNDLSSLVSSSLGGGGGGGGNPQPFGNNSSSNFNSQPSNYNSQSSNLGSGNSYHRGGGDDYPSGGNSFGGGNFGNGNNDGYNSSTSLSGRGFQNSGNISTYTSDRLSFVDNTNKAFSKKVLISNLPSTLSYNLLNEKCQEFGDVQGFDTKGQGSVLLTYASDWQAEKAIKNLDKARIDGRMIDARLYF</sequence>
<dbReference type="EMBL" id="OU898276">
    <property type="protein sequence ID" value="CAG9826076.1"/>
    <property type="molecule type" value="Genomic_DNA"/>
</dbReference>
<dbReference type="AlphaFoldDB" id="A0A9N9X8H6"/>
<feature type="region of interest" description="Disordered" evidence="3">
    <location>
        <begin position="362"/>
        <end position="423"/>
    </location>
</feature>
<feature type="compositionally biased region" description="Low complexity" evidence="3">
    <location>
        <begin position="373"/>
        <end position="404"/>
    </location>
</feature>
<dbReference type="PANTHER" id="PTHR23003:SF3">
    <property type="entry name" value="FI21236P1-RELATED"/>
    <property type="match status" value="1"/>
</dbReference>
<feature type="compositionally biased region" description="Gly residues" evidence="3">
    <location>
        <begin position="363"/>
        <end position="372"/>
    </location>
</feature>
<feature type="compositionally biased region" description="Basic and acidic residues" evidence="3">
    <location>
        <begin position="1"/>
        <end position="39"/>
    </location>
</feature>
<evidence type="ECO:0000313" key="6">
    <source>
        <dbReference type="Proteomes" id="UP001153709"/>
    </source>
</evidence>
<dbReference type="InterPro" id="IPR035979">
    <property type="entry name" value="RBD_domain_sf"/>
</dbReference>
<feature type="domain" description="RRM" evidence="4">
    <location>
        <begin position="45"/>
        <end position="123"/>
    </location>
</feature>
<dbReference type="GO" id="GO:0003729">
    <property type="term" value="F:mRNA binding"/>
    <property type="evidence" value="ECO:0007669"/>
    <property type="project" value="TreeGrafter"/>
</dbReference>
<feature type="region of interest" description="Disordered" evidence="3">
    <location>
        <begin position="128"/>
        <end position="160"/>
    </location>
</feature>
<dbReference type="GO" id="GO:0005634">
    <property type="term" value="C:nucleus"/>
    <property type="evidence" value="ECO:0007669"/>
    <property type="project" value="TreeGrafter"/>
</dbReference>
<dbReference type="OrthoDB" id="610462at2759"/>
<dbReference type="CDD" id="cd00590">
    <property type="entry name" value="RRM_SF"/>
    <property type="match status" value="1"/>
</dbReference>
<evidence type="ECO:0000256" key="3">
    <source>
        <dbReference type="SAM" id="MobiDB-lite"/>
    </source>
</evidence>
<organism evidence="5 6">
    <name type="scientific">Diabrotica balteata</name>
    <name type="common">Banded cucumber beetle</name>
    <dbReference type="NCBI Taxonomy" id="107213"/>
    <lineage>
        <taxon>Eukaryota</taxon>
        <taxon>Metazoa</taxon>
        <taxon>Ecdysozoa</taxon>
        <taxon>Arthropoda</taxon>
        <taxon>Hexapoda</taxon>
        <taxon>Insecta</taxon>
        <taxon>Pterygota</taxon>
        <taxon>Neoptera</taxon>
        <taxon>Endopterygota</taxon>
        <taxon>Coleoptera</taxon>
        <taxon>Polyphaga</taxon>
        <taxon>Cucujiformia</taxon>
        <taxon>Chrysomeloidea</taxon>
        <taxon>Chrysomelidae</taxon>
        <taxon>Galerucinae</taxon>
        <taxon>Diabroticina</taxon>
        <taxon>Diabroticites</taxon>
        <taxon>Diabrotica</taxon>
    </lineage>
</organism>
<feature type="region of interest" description="Disordered" evidence="3">
    <location>
        <begin position="1"/>
        <end position="44"/>
    </location>
</feature>
<dbReference type="InterPro" id="IPR000504">
    <property type="entry name" value="RRM_dom"/>
</dbReference>
<reference evidence="5" key="1">
    <citation type="submission" date="2022-01" db="EMBL/GenBank/DDBJ databases">
        <authorList>
            <person name="King R."/>
        </authorList>
    </citation>
    <scope>NUCLEOTIDE SEQUENCE</scope>
</reference>
<dbReference type="Gene3D" id="3.30.70.330">
    <property type="match status" value="3"/>
</dbReference>
<dbReference type="InterPro" id="IPR012677">
    <property type="entry name" value="Nucleotide-bd_a/b_plait_sf"/>
</dbReference>
<gene>
    <name evidence="5" type="ORF">DIABBA_LOCUS222</name>
</gene>
<dbReference type="Pfam" id="PF00076">
    <property type="entry name" value="RRM_1"/>
    <property type="match status" value="3"/>
</dbReference>
<name>A0A9N9X8H6_DIABA</name>